<dbReference type="Gene3D" id="3.30.43.10">
    <property type="entry name" value="Uridine Diphospho-n-acetylenolpyruvylglucosamine Reductase, domain 2"/>
    <property type="match status" value="1"/>
</dbReference>
<gene>
    <name evidence="4" type="ORF">FDP22_15920</name>
</gene>
<keyword evidence="5" id="KW-1185">Reference proteome</keyword>
<dbReference type="RefSeq" id="WP_138575170.1">
    <property type="nucleotide sequence ID" value="NZ_CP040818.1"/>
</dbReference>
<dbReference type="PANTHER" id="PTHR42659">
    <property type="entry name" value="XANTHINE DEHYDROGENASE SUBUNIT C-RELATED"/>
    <property type="match status" value="1"/>
</dbReference>
<dbReference type="SUPFAM" id="SSF55447">
    <property type="entry name" value="CO dehydrogenase flavoprotein C-terminal domain-like"/>
    <property type="match status" value="1"/>
</dbReference>
<dbReference type="AlphaFoldDB" id="A0A5B8G1N1"/>
<keyword evidence="1" id="KW-0285">Flavoprotein</keyword>
<protein>
    <submittedName>
        <fullName evidence="4">Xanthine dehydrogenase family protein subunit M</fullName>
    </submittedName>
</protein>
<feature type="domain" description="FAD-binding PCMH-type" evidence="3">
    <location>
        <begin position="1"/>
        <end position="222"/>
    </location>
</feature>
<dbReference type="Gene3D" id="3.30.390.50">
    <property type="entry name" value="CO dehydrogenase flavoprotein, C-terminal domain"/>
    <property type="match status" value="1"/>
</dbReference>
<organism evidence="4 5">
    <name type="scientific">Paroceanicella profunda</name>
    <dbReference type="NCBI Taxonomy" id="2579971"/>
    <lineage>
        <taxon>Bacteria</taxon>
        <taxon>Pseudomonadati</taxon>
        <taxon>Pseudomonadota</taxon>
        <taxon>Alphaproteobacteria</taxon>
        <taxon>Rhodobacterales</taxon>
        <taxon>Paracoccaceae</taxon>
        <taxon>Paroceanicella</taxon>
    </lineage>
</organism>
<dbReference type="InterPro" id="IPR016167">
    <property type="entry name" value="FAD-bd_PCMH_sub1"/>
</dbReference>
<name>A0A5B8G1N1_9RHOB</name>
<accession>A0A5B8G1N1</accession>
<dbReference type="Proteomes" id="UP000305888">
    <property type="component" value="Chromosome"/>
</dbReference>
<dbReference type="OrthoDB" id="9814706at2"/>
<evidence type="ECO:0000259" key="3">
    <source>
        <dbReference type="PROSITE" id="PS51387"/>
    </source>
</evidence>
<dbReference type="Pfam" id="PF00941">
    <property type="entry name" value="FAD_binding_5"/>
    <property type="match status" value="1"/>
</dbReference>
<evidence type="ECO:0000256" key="1">
    <source>
        <dbReference type="ARBA" id="ARBA00022630"/>
    </source>
</evidence>
<dbReference type="PROSITE" id="PS51387">
    <property type="entry name" value="FAD_PCMH"/>
    <property type="match status" value="1"/>
</dbReference>
<dbReference type="InterPro" id="IPR036318">
    <property type="entry name" value="FAD-bd_PCMH-like_sf"/>
</dbReference>
<dbReference type="PANTHER" id="PTHR42659:SF1">
    <property type="entry name" value="OXIDOREDUCTASE"/>
    <property type="match status" value="1"/>
</dbReference>
<dbReference type="InterPro" id="IPR016169">
    <property type="entry name" value="FAD-bd_PCMH_sub2"/>
</dbReference>
<dbReference type="Pfam" id="PF03450">
    <property type="entry name" value="CO_deh_flav_C"/>
    <property type="match status" value="1"/>
</dbReference>
<reference evidence="4 5" key="1">
    <citation type="submission" date="2019-06" db="EMBL/GenBank/DDBJ databases">
        <title>Genome sequence of Rhodobacteraceae bacterium D4M1.</title>
        <authorList>
            <person name="Cao J."/>
        </authorList>
    </citation>
    <scope>NUCLEOTIDE SEQUENCE [LARGE SCALE GENOMIC DNA]</scope>
    <source>
        <strain evidence="4 5">D4M1</strain>
    </source>
</reference>
<dbReference type="EMBL" id="CP040818">
    <property type="protein sequence ID" value="QDL93139.1"/>
    <property type="molecule type" value="Genomic_DNA"/>
</dbReference>
<dbReference type="InterPro" id="IPR005107">
    <property type="entry name" value="CO_DH_flav_C"/>
</dbReference>
<dbReference type="GO" id="GO:0016491">
    <property type="term" value="F:oxidoreductase activity"/>
    <property type="evidence" value="ECO:0007669"/>
    <property type="project" value="InterPro"/>
</dbReference>
<dbReference type="Gene3D" id="3.30.465.10">
    <property type="match status" value="1"/>
</dbReference>
<evidence type="ECO:0000313" key="5">
    <source>
        <dbReference type="Proteomes" id="UP000305888"/>
    </source>
</evidence>
<dbReference type="KEGG" id="ppru:FDP22_15920"/>
<dbReference type="GO" id="GO:0071949">
    <property type="term" value="F:FAD binding"/>
    <property type="evidence" value="ECO:0007669"/>
    <property type="project" value="InterPro"/>
</dbReference>
<sequence length="325" mass="34618">MRDFSYVRAGSRAEALDLGQADDAAFLAGGTELINWMRIGINAPARVIDLSRVEGLDAVEEIEGGVRIGALARLNDVAQNPLVAEGYPVLSQAILRAASAQIRNLATIGGNPVQRVRCPYFRANEGAPCNKREPGSGCAALNGIHDRHAIFGWTEDCVAVHPADPPVALAALDAVIVTDHPDGGRRIPVREFHVLPSQNPAWHDVLRAGELIVGIELPAPAPQSAYLKIRERESYEYATVSAAAALEIEGGVIRRARVALGSVAMRPWRLAAAEERLAGLAPDAPEVAEAIGAAFAEARPLAGTEWKVRLARNAARRVIELAAEA</sequence>
<dbReference type="InterPro" id="IPR002346">
    <property type="entry name" value="Mopterin_DH_FAD-bd"/>
</dbReference>
<proteinExistence type="predicted"/>
<evidence type="ECO:0000313" key="4">
    <source>
        <dbReference type="EMBL" id="QDL93139.1"/>
    </source>
</evidence>
<dbReference type="InterPro" id="IPR016166">
    <property type="entry name" value="FAD-bd_PCMH"/>
</dbReference>
<dbReference type="InterPro" id="IPR036683">
    <property type="entry name" value="CO_DH_flav_C_dom_sf"/>
</dbReference>
<keyword evidence="2" id="KW-0274">FAD</keyword>
<dbReference type="InterPro" id="IPR051312">
    <property type="entry name" value="Diverse_Substr_Oxidored"/>
</dbReference>
<dbReference type="SUPFAM" id="SSF56176">
    <property type="entry name" value="FAD-binding/transporter-associated domain-like"/>
    <property type="match status" value="1"/>
</dbReference>
<evidence type="ECO:0000256" key="2">
    <source>
        <dbReference type="ARBA" id="ARBA00022827"/>
    </source>
</evidence>
<dbReference type="SMART" id="SM01092">
    <property type="entry name" value="CO_deh_flav_C"/>
    <property type="match status" value="1"/>
</dbReference>